<dbReference type="EMBL" id="CAKXAJ010020521">
    <property type="protein sequence ID" value="CAH2222959.1"/>
    <property type="molecule type" value="Genomic_DNA"/>
</dbReference>
<gene>
    <name evidence="1" type="primary">jg15223</name>
    <name evidence="1" type="ORF">PAEG_LOCUS6785</name>
</gene>
<comment type="caution">
    <text evidence="1">The sequence shown here is derived from an EMBL/GenBank/DDBJ whole genome shotgun (WGS) entry which is preliminary data.</text>
</comment>
<sequence length="25" mass="2916">NKKEINTSFTTSIEDLERKCEVETT</sequence>
<keyword evidence="2" id="KW-1185">Reference proteome</keyword>
<evidence type="ECO:0000313" key="2">
    <source>
        <dbReference type="Proteomes" id="UP000838756"/>
    </source>
</evidence>
<name>A0A8S4QUL9_9NEOP</name>
<feature type="non-terminal residue" evidence="1">
    <location>
        <position position="1"/>
    </location>
</feature>
<reference evidence="1" key="1">
    <citation type="submission" date="2022-03" db="EMBL/GenBank/DDBJ databases">
        <authorList>
            <person name="Lindestad O."/>
        </authorList>
    </citation>
    <scope>NUCLEOTIDE SEQUENCE</scope>
</reference>
<proteinExistence type="predicted"/>
<dbReference type="AlphaFoldDB" id="A0A8S4QUL9"/>
<evidence type="ECO:0000313" key="1">
    <source>
        <dbReference type="EMBL" id="CAH2222959.1"/>
    </source>
</evidence>
<accession>A0A8S4QUL9</accession>
<protein>
    <submittedName>
        <fullName evidence="1">Jg15223 protein</fullName>
    </submittedName>
</protein>
<organism evidence="1 2">
    <name type="scientific">Pararge aegeria aegeria</name>
    <dbReference type="NCBI Taxonomy" id="348720"/>
    <lineage>
        <taxon>Eukaryota</taxon>
        <taxon>Metazoa</taxon>
        <taxon>Ecdysozoa</taxon>
        <taxon>Arthropoda</taxon>
        <taxon>Hexapoda</taxon>
        <taxon>Insecta</taxon>
        <taxon>Pterygota</taxon>
        <taxon>Neoptera</taxon>
        <taxon>Endopterygota</taxon>
        <taxon>Lepidoptera</taxon>
        <taxon>Glossata</taxon>
        <taxon>Ditrysia</taxon>
        <taxon>Papilionoidea</taxon>
        <taxon>Nymphalidae</taxon>
        <taxon>Satyrinae</taxon>
        <taxon>Satyrini</taxon>
        <taxon>Parargina</taxon>
        <taxon>Pararge</taxon>
    </lineage>
</organism>
<dbReference type="Proteomes" id="UP000838756">
    <property type="component" value="Unassembled WGS sequence"/>
</dbReference>